<organism evidence="12 13">
    <name type="scientific">Tribonema minus</name>
    <dbReference type="NCBI Taxonomy" id="303371"/>
    <lineage>
        <taxon>Eukaryota</taxon>
        <taxon>Sar</taxon>
        <taxon>Stramenopiles</taxon>
        <taxon>Ochrophyta</taxon>
        <taxon>PX clade</taxon>
        <taxon>Xanthophyceae</taxon>
        <taxon>Tribonematales</taxon>
        <taxon>Tribonemataceae</taxon>
        <taxon>Tribonema</taxon>
    </lineage>
</organism>
<keyword evidence="13" id="KW-1185">Reference proteome</keyword>
<dbReference type="InterPro" id="IPR029063">
    <property type="entry name" value="SAM-dependent_MTases_sf"/>
</dbReference>
<evidence type="ECO:0000256" key="8">
    <source>
        <dbReference type="ARBA" id="ARBA00047306"/>
    </source>
</evidence>
<dbReference type="SUPFAM" id="SSF53335">
    <property type="entry name" value="S-adenosyl-L-methionine-dependent methyltransferases"/>
    <property type="match status" value="1"/>
</dbReference>
<evidence type="ECO:0000256" key="11">
    <source>
        <dbReference type="PIRSR" id="PIRSR016958-1"/>
    </source>
</evidence>
<dbReference type="GO" id="GO:0005737">
    <property type="term" value="C:cytoplasm"/>
    <property type="evidence" value="ECO:0007669"/>
    <property type="project" value="TreeGrafter"/>
</dbReference>
<evidence type="ECO:0000313" key="13">
    <source>
        <dbReference type="Proteomes" id="UP000664859"/>
    </source>
</evidence>
<dbReference type="EC" id="2.1.1.244" evidence="5"/>
<comment type="catalytic activity">
    <reaction evidence="8">
        <text>N-terminal L-seryl-L-prolyl-L-lysyl-[protein] + 3 S-adenosyl-L-methionine = N-terminal N,N,N-trimethyl-L-seryl-L-prolyl-L-lysyl-[protein] + 3 S-adenosyl-L-homocysteine + 3 H(+)</text>
        <dbReference type="Rhea" id="RHEA:54724"/>
        <dbReference type="Rhea" id="RHEA-COMP:13789"/>
        <dbReference type="Rhea" id="RHEA-COMP:13973"/>
        <dbReference type="ChEBI" id="CHEBI:15378"/>
        <dbReference type="ChEBI" id="CHEBI:57856"/>
        <dbReference type="ChEBI" id="CHEBI:59789"/>
        <dbReference type="ChEBI" id="CHEBI:138061"/>
        <dbReference type="ChEBI" id="CHEBI:138317"/>
        <dbReference type="EC" id="2.1.1.244"/>
    </reaction>
</comment>
<proteinExistence type="inferred from homology"/>
<evidence type="ECO:0000256" key="10">
    <source>
        <dbReference type="ARBA" id="ARBA00048167"/>
    </source>
</evidence>
<evidence type="ECO:0000256" key="5">
    <source>
        <dbReference type="ARBA" id="ARBA00039112"/>
    </source>
</evidence>
<dbReference type="PIRSF" id="PIRSF016958">
    <property type="entry name" value="DUF858_MeTrfase_lik"/>
    <property type="match status" value="1"/>
</dbReference>
<evidence type="ECO:0000313" key="12">
    <source>
        <dbReference type="EMBL" id="KAG5180113.1"/>
    </source>
</evidence>
<keyword evidence="4 11" id="KW-0949">S-adenosyl-L-methionine</keyword>
<feature type="binding site" evidence="11">
    <location>
        <position position="83"/>
    </location>
    <ligand>
        <name>S-adenosyl-L-methionine</name>
        <dbReference type="ChEBI" id="CHEBI:59789"/>
    </ligand>
</feature>
<protein>
    <recommendedName>
        <fullName evidence="6">Alpha N-terminal protein methyltransferase 1</fullName>
        <ecNumber evidence="5">2.1.1.244</ecNumber>
    </recommendedName>
    <alternativeName>
        <fullName evidence="7">X-Pro-Lys N-terminal protein methyltransferase 1</fullName>
    </alternativeName>
</protein>
<evidence type="ECO:0000256" key="1">
    <source>
        <dbReference type="ARBA" id="ARBA00009059"/>
    </source>
</evidence>
<dbReference type="PANTHER" id="PTHR12753:SF0">
    <property type="entry name" value="ALPHA N-TERMINAL PROTEIN METHYLTRANSFERASE 1"/>
    <property type="match status" value="1"/>
</dbReference>
<accession>A0A836CCK3</accession>
<dbReference type="AlphaFoldDB" id="A0A836CCK3"/>
<dbReference type="GO" id="GO:0032259">
    <property type="term" value="P:methylation"/>
    <property type="evidence" value="ECO:0007669"/>
    <property type="project" value="UniProtKB-KW"/>
</dbReference>
<dbReference type="CDD" id="cd02440">
    <property type="entry name" value="AdoMet_MTases"/>
    <property type="match status" value="1"/>
</dbReference>
<evidence type="ECO:0000256" key="7">
    <source>
        <dbReference type="ARBA" id="ARBA00043129"/>
    </source>
</evidence>
<dbReference type="GO" id="GO:0071885">
    <property type="term" value="F:N-terminal protein N-methyltransferase activity"/>
    <property type="evidence" value="ECO:0007669"/>
    <property type="project" value="UniProtKB-EC"/>
</dbReference>
<evidence type="ECO:0000256" key="2">
    <source>
        <dbReference type="ARBA" id="ARBA00022603"/>
    </source>
</evidence>
<comment type="caution">
    <text evidence="12">The sequence shown here is derived from an EMBL/GenBank/DDBJ whole genome shotgun (WGS) entry which is preliminary data.</text>
</comment>
<dbReference type="EMBL" id="JAFCMP010000412">
    <property type="protein sequence ID" value="KAG5180113.1"/>
    <property type="molecule type" value="Genomic_DNA"/>
</dbReference>
<comment type="similarity">
    <text evidence="1">Belongs to the methyltransferase superfamily. NTM1 family.</text>
</comment>
<evidence type="ECO:0000256" key="9">
    <source>
        <dbReference type="ARBA" id="ARBA00047885"/>
    </source>
</evidence>
<comment type="catalytic activity">
    <reaction evidence="9">
        <text>N-terminal L-prolyl-L-prolyl-L-lysyl-[protein] + 2 S-adenosyl-L-methionine = N-terminal N,N-dimethyl-L-prolyl-L-prolyl-L-lysyl-[protein] + 2 S-adenosyl-L-homocysteine + 2 H(+)</text>
        <dbReference type="Rhea" id="RHEA:54736"/>
        <dbReference type="Rhea" id="RHEA-COMP:13787"/>
        <dbReference type="Rhea" id="RHEA-COMP:13974"/>
        <dbReference type="ChEBI" id="CHEBI:15378"/>
        <dbReference type="ChEBI" id="CHEBI:57856"/>
        <dbReference type="ChEBI" id="CHEBI:59789"/>
        <dbReference type="ChEBI" id="CHEBI:138059"/>
        <dbReference type="ChEBI" id="CHEBI:138318"/>
        <dbReference type="EC" id="2.1.1.244"/>
    </reaction>
</comment>
<evidence type="ECO:0000256" key="3">
    <source>
        <dbReference type="ARBA" id="ARBA00022679"/>
    </source>
</evidence>
<feature type="binding site" evidence="11">
    <location>
        <begin position="127"/>
        <end position="128"/>
    </location>
    <ligand>
        <name>S-adenosyl-L-methionine</name>
        <dbReference type="ChEBI" id="CHEBI:59789"/>
    </ligand>
</feature>
<sequence length="257" mass="28269">MARKQQVCDLADKVDRDLKLSGFPKAYDYWEASPSTIEGVLGGYGELSPIDIAGSTKFLAELKSLRPGLGCERAADCGAGIGRITRDFLLQHFDAVDMVEQSPKLLEAAPRFLGPLRDCVEYICMGLQDFCPPADTYDVIWVQWVVGHLTDVDFVKFLRRCRQALRPHGVLVLKDNCCSCDGSADAPDGTDNSCEDSGGNAGASSAFVLDSDDSSVARSVAYFRSLFKHADMDVVLQRREASIFPEEIFPVFYFALE</sequence>
<feature type="binding site" evidence="11">
    <location>
        <position position="78"/>
    </location>
    <ligand>
        <name>S-adenosyl-L-methionine</name>
        <dbReference type="ChEBI" id="CHEBI:59789"/>
    </ligand>
</feature>
<dbReference type="Gene3D" id="3.40.50.150">
    <property type="entry name" value="Vaccinia Virus protein VP39"/>
    <property type="match status" value="1"/>
</dbReference>
<comment type="catalytic activity">
    <reaction evidence="10">
        <text>N-terminal L-alanyl-L-prolyl-L-lysyl-[protein] + 3 S-adenosyl-L-methionine = N-terminal N,N,N-trimethyl-L-alanyl-L-prolyl-L-lysyl-[protein] + 3 S-adenosyl-L-homocysteine + 3 H(+)</text>
        <dbReference type="Rhea" id="RHEA:54712"/>
        <dbReference type="Rhea" id="RHEA-COMP:13785"/>
        <dbReference type="Rhea" id="RHEA-COMP:13971"/>
        <dbReference type="ChEBI" id="CHEBI:15378"/>
        <dbReference type="ChEBI" id="CHEBI:57856"/>
        <dbReference type="ChEBI" id="CHEBI:59789"/>
        <dbReference type="ChEBI" id="CHEBI:138057"/>
        <dbReference type="ChEBI" id="CHEBI:138315"/>
        <dbReference type="EC" id="2.1.1.244"/>
    </reaction>
</comment>
<dbReference type="OrthoDB" id="1298661at2759"/>
<keyword evidence="3 12" id="KW-0808">Transferase</keyword>
<dbReference type="PANTHER" id="PTHR12753">
    <property type="entry name" value="AD-003 - RELATED"/>
    <property type="match status" value="1"/>
</dbReference>
<evidence type="ECO:0000256" key="4">
    <source>
        <dbReference type="ARBA" id="ARBA00022691"/>
    </source>
</evidence>
<feature type="binding site" evidence="11">
    <location>
        <position position="143"/>
    </location>
    <ligand>
        <name>S-adenosyl-L-methionine</name>
        <dbReference type="ChEBI" id="CHEBI:59789"/>
    </ligand>
</feature>
<gene>
    <name evidence="12" type="ORF">JKP88DRAFT_264033</name>
</gene>
<dbReference type="Proteomes" id="UP000664859">
    <property type="component" value="Unassembled WGS sequence"/>
</dbReference>
<dbReference type="InterPro" id="IPR008576">
    <property type="entry name" value="MeTrfase_NTM1"/>
</dbReference>
<evidence type="ECO:0000256" key="6">
    <source>
        <dbReference type="ARBA" id="ARBA00039449"/>
    </source>
</evidence>
<dbReference type="Pfam" id="PF05891">
    <property type="entry name" value="Methyltransf_PK"/>
    <property type="match status" value="2"/>
</dbReference>
<name>A0A836CCK3_9STRA</name>
<reference evidence="12" key="1">
    <citation type="submission" date="2021-02" db="EMBL/GenBank/DDBJ databases">
        <title>First Annotated Genome of the Yellow-green Alga Tribonema minus.</title>
        <authorList>
            <person name="Mahan K.M."/>
        </authorList>
    </citation>
    <scope>NUCLEOTIDE SEQUENCE</scope>
    <source>
        <strain evidence="12">UTEX B ZZ1240</strain>
    </source>
</reference>
<keyword evidence="2 12" id="KW-0489">Methyltransferase</keyword>